<organism evidence="3 4">
    <name type="scientific">Actinomadura fulvescens</name>
    <dbReference type="NCBI Taxonomy" id="46160"/>
    <lineage>
        <taxon>Bacteria</taxon>
        <taxon>Bacillati</taxon>
        <taxon>Actinomycetota</taxon>
        <taxon>Actinomycetes</taxon>
        <taxon>Streptosporangiales</taxon>
        <taxon>Thermomonosporaceae</taxon>
        <taxon>Actinomadura</taxon>
    </lineage>
</organism>
<dbReference type="EMBL" id="BAAATD010000014">
    <property type="protein sequence ID" value="GAA2628947.1"/>
    <property type="molecule type" value="Genomic_DNA"/>
</dbReference>
<proteinExistence type="predicted"/>
<protein>
    <recommendedName>
        <fullName evidence="2">SGNH hydrolase-type esterase domain-containing protein</fullName>
    </recommendedName>
</protein>
<keyword evidence="1" id="KW-0732">Signal</keyword>
<keyword evidence="4" id="KW-1185">Reference proteome</keyword>
<feature type="domain" description="SGNH hydrolase-type esterase" evidence="2">
    <location>
        <begin position="25"/>
        <end position="251"/>
    </location>
</feature>
<dbReference type="Pfam" id="PF13472">
    <property type="entry name" value="Lipase_GDSL_2"/>
    <property type="match status" value="1"/>
</dbReference>
<feature type="chain" id="PRO_5047006816" description="SGNH hydrolase-type esterase domain-containing protein" evidence="1">
    <location>
        <begin position="17"/>
        <end position="262"/>
    </location>
</feature>
<dbReference type="SUPFAM" id="SSF52266">
    <property type="entry name" value="SGNH hydrolase"/>
    <property type="match status" value="1"/>
</dbReference>
<sequence>MAALMFVLCSGGPARAASPPTYYLALGDSGAIGAQVGQGATNEGYTDVLHAALKVDQPNLRLVKLGCGGETTTTMINGGICRYPAGSQLNAAIAFIKQHPGQVRYVTLSIGVNNVGCLLQGDIVCGLSGTGGLVTELPQITGKLRGAGGDTPVYASMTSYDPGLASWVTGGKAFAVASVALVDAFNAVQRAAAAAAGFQVADVNAAFSTHDFATKVTLAPYGTIPLNVARICVWTSQCTHNDGHANAAGYRQIAHSFLRVLA</sequence>
<reference evidence="3 4" key="1">
    <citation type="journal article" date="2019" name="Int. J. Syst. Evol. Microbiol.">
        <title>The Global Catalogue of Microorganisms (GCM) 10K type strain sequencing project: providing services to taxonomists for standard genome sequencing and annotation.</title>
        <authorList>
            <consortium name="The Broad Institute Genomics Platform"/>
            <consortium name="The Broad Institute Genome Sequencing Center for Infectious Disease"/>
            <person name="Wu L."/>
            <person name="Ma J."/>
        </authorList>
    </citation>
    <scope>NUCLEOTIDE SEQUENCE [LARGE SCALE GENOMIC DNA]</scope>
    <source>
        <strain evidence="3 4">JCM 6833</strain>
    </source>
</reference>
<evidence type="ECO:0000256" key="1">
    <source>
        <dbReference type="SAM" id="SignalP"/>
    </source>
</evidence>
<evidence type="ECO:0000259" key="2">
    <source>
        <dbReference type="Pfam" id="PF13472"/>
    </source>
</evidence>
<accession>A0ABN3QKW8</accession>
<dbReference type="Proteomes" id="UP001501509">
    <property type="component" value="Unassembled WGS sequence"/>
</dbReference>
<dbReference type="InterPro" id="IPR013830">
    <property type="entry name" value="SGNH_hydro"/>
</dbReference>
<comment type="caution">
    <text evidence="3">The sequence shown here is derived from an EMBL/GenBank/DDBJ whole genome shotgun (WGS) entry which is preliminary data.</text>
</comment>
<dbReference type="Gene3D" id="3.40.50.1110">
    <property type="entry name" value="SGNH hydrolase"/>
    <property type="match status" value="2"/>
</dbReference>
<name>A0ABN3QKW8_9ACTN</name>
<dbReference type="InterPro" id="IPR036514">
    <property type="entry name" value="SGNH_hydro_sf"/>
</dbReference>
<evidence type="ECO:0000313" key="4">
    <source>
        <dbReference type="Proteomes" id="UP001501509"/>
    </source>
</evidence>
<gene>
    <name evidence="3" type="ORF">GCM10010411_78010</name>
</gene>
<evidence type="ECO:0000313" key="3">
    <source>
        <dbReference type="EMBL" id="GAA2628947.1"/>
    </source>
</evidence>
<feature type="signal peptide" evidence="1">
    <location>
        <begin position="1"/>
        <end position="16"/>
    </location>
</feature>